<dbReference type="PATRIC" id="fig|935700.4.peg.3471"/>
<dbReference type="InterPro" id="IPR011059">
    <property type="entry name" value="Metal-dep_hydrolase_composite"/>
</dbReference>
<dbReference type="EC" id="3.5.1.91" evidence="2"/>
<accession>A0A0D1D4N7</accession>
<protein>
    <submittedName>
        <fullName evidence="2">NfdA_4 protein</fullName>
        <ecNumber evidence="2">3.5.1.91</ecNumber>
    </submittedName>
</protein>
<dbReference type="SUPFAM" id="SSF51338">
    <property type="entry name" value="Composite domain of metallo-dependent hydrolases"/>
    <property type="match status" value="1"/>
</dbReference>
<keyword evidence="3" id="KW-1185">Reference proteome</keyword>
<dbReference type="InterPro" id="IPR013108">
    <property type="entry name" value="Amidohydro_3"/>
</dbReference>
<dbReference type="InterPro" id="IPR033932">
    <property type="entry name" value="YtcJ-like"/>
</dbReference>
<proteinExistence type="predicted"/>
<feature type="domain" description="Amidohydrolase 3" evidence="1">
    <location>
        <begin position="59"/>
        <end position="521"/>
    </location>
</feature>
<dbReference type="Pfam" id="PF07969">
    <property type="entry name" value="Amidohydro_3"/>
    <property type="match status" value="1"/>
</dbReference>
<dbReference type="STRING" id="935700.jaqu_33640"/>
<name>A0A0D1D4N7_9RHOB</name>
<dbReference type="PANTHER" id="PTHR22642">
    <property type="entry name" value="IMIDAZOLONEPROPIONASE"/>
    <property type="match status" value="1"/>
</dbReference>
<dbReference type="CDD" id="cd01300">
    <property type="entry name" value="YtcJ_like"/>
    <property type="match status" value="1"/>
</dbReference>
<keyword evidence="2" id="KW-0378">Hydrolase</keyword>
<dbReference type="Gene3D" id="3.20.20.140">
    <property type="entry name" value="Metal-dependent hydrolases"/>
    <property type="match status" value="1"/>
</dbReference>
<organism evidence="2 3">
    <name type="scientific">Jannaschia aquimarina</name>
    <dbReference type="NCBI Taxonomy" id="935700"/>
    <lineage>
        <taxon>Bacteria</taxon>
        <taxon>Pseudomonadati</taxon>
        <taxon>Pseudomonadota</taxon>
        <taxon>Alphaproteobacteria</taxon>
        <taxon>Rhodobacterales</taxon>
        <taxon>Roseobacteraceae</taxon>
        <taxon>Jannaschia</taxon>
    </lineage>
</organism>
<dbReference type="InterPro" id="IPR032466">
    <property type="entry name" value="Metal_Hydrolase"/>
</dbReference>
<dbReference type="EMBL" id="JYFE01000060">
    <property type="protein sequence ID" value="KIT15038.1"/>
    <property type="molecule type" value="Genomic_DNA"/>
</dbReference>
<dbReference type="PANTHER" id="PTHR22642:SF2">
    <property type="entry name" value="PROTEIN LONG AFTER FAR-RED 3"/>
    <property type="match status" value="1"/>
</dbReference>
<dbReference type="Gene3D" id="2.30.40.10">
    <property type="entry name" value="Urease, subunit C, domain 1"/>
    <property type="match status" value="1"/>
</dbReference>
<evidence type="ECO:0000313" key="2">
    <source>
        <dbReference type="EMBL" id="KIT15038.1"/>
    </source>
</evidence>
<sequence>MGDTGMVTVYSAAKVITMDHNCPHATHVAVRDGLIVGVGGPDCGDGWGTVTRDDRYAARILIPGLIEAHAHVMAGGIWRFTYLGHYTRTDPDGREWPGLRDYDALIARLRDVAADTPPGQPVVGWGFDPNFLDGRRLDRVHLDQVSTDHPVVVVHSNFHLASANGLALERGGLGPETNLPGVVRGSDGAPNGELHEFAAMGPVMAIANLAFSDLADRDGLRAYGQVARRCGVTTVADLLSDLDPPEVEMLERETARDGFPARYVPVMNAMRGDPENEARRALALRARSTPKLHLGRAKLFTDGAIQGGTAKLLPPGYFAIEDHGIWNMEPDHFRAAVRALHRAGIKTHTHTNGDAASLLAIEAYEAALLETPDADHRHTLEHVQLADLAQFKRMRALGLTVNVFANHIHYFGDLHWTRTVGPERAARMDACADAWDVWGGDFAIHSDAPVTPMAPLATAWFATERLTETGRRLGETQGIKPSQALHCITRGAAHVLKMEDKVGSISVGKYADLTVLDADPLGDTPLCDVPIVGTVLGGIPT</sequence>
<evidence type="ECO:0000313" key="3">
    <source>
        <dbReference type="Proteomes" id="UP000032232"/>
    </source>
</evidence>
<dbReference type="Gene3D" id="3.10.310.70">
    <property type="match status" value="1"/>
</dbReference>
<evidence type="ECO:0000259" key="1">
    <source>
        <dbReference type="Pfam" id="PF07969"/>
    </source>
</evidence>
<reference evidence="2 3" key="1">
    <citation type="submission" date="2015-02" db="EMBL/GenBank/DDBJ databases">
        <title>Genome Sequence of Jannaschia aquimarina DSM28248, a member of the Roseobacter clade.</title>
        <authorList>
            <person name="Voget S."/>
            <person name="Daniel R."/>
        </authorList>
    </citation>
    <scope>NUCLEOTIDE SEQUENCE [LARGE SCALE GENOMIC DNA]</scope>
    <source>
        <strain evidence="2 3">GSW-M26</strain>
    </source>
</reference>
<dbReference type="SUPFAM" id="SSF51556">
    <property type="entry name" value="Metallo-dependent hydrolases"/>
    <property type="match status" value="1"/>
</dbReference>
<dbReference type="Proteomes" id="UP000032232">
    <property type="component" value="Unassembled WGS sequence"/>
</dbReference>
<dbReference type="GO" id="GO:0016810">
    <property type="term" value="F:hydrolase activity, acting on carbon-nitrogen (but not peptide) bonds"/>
    <property type="evidence" value="ECO:0007669"/>
    <property type="project" value="InterPro"/>
</dbReference>
<dbReference type="RefSeq" id="WP_236687881.1">
    <property type="nucleotide sequence ID" value="NZ_FZPF01000001.1"/>
</dbReference>
<comment type="caution">
    <text evidence="2">The sequence shown here is derived from an EMBL/GenBank/DDBJ whole genome shotgun (WGS) entry which is preliminary data.</text>
</comment>
<dbReference type="AlphaFoldDB" id="A0A0D1D4N7"/>
<gene>
    <name evidence="2" type="primary">nfdA_4</name>
    <name evidence="2" type="ORF">jaqu_33640</name>
</gene>